<dbReference type="Proteomes" id="UP000237423">
    <property type="component" value="Unassembled WGS sequence"/>
</dbReference>
<dbReference type="CDD" id="cd20698">
    <property type="entry name" value="CdiI_Kp-like"/>
    <property type="match status" value="1"/>
</dbReference>
<organism evidence="1 2">
    <name type="scientific">Methylovulum psychrotolerans</name>
    <dbReference type="NCBI Taxonomy" id="1704499"/>
    <lineage>
        <taxon>Bacteria</taxon>
        <taxon>Pseudomonadati</taxon>
        <taxon>Pseudomonadota</taxon>
        <taxon>Gammaproteobacteria</taxon>
        <taxon>Methylococcales</taxon>
        <taxon>Methylococcaceae</taxon>
        <taxon>Methylovulum</taxon>
    </lineage>
</organism>
<dbReference type="AlphaFoldDB" id="A0A2S5CHM1"/>
<name>A0A2S5CHM1_9GAMM</name>
<evidence type="ECO:0000313" key="2">
    <source>
        <dbReference type="Proteomes" id="UP000237423"/>
    </source>
</evidence>
<evidence type="ECO:0000313" key="1">
    <source>
        <dbReference type="EMBL" id="POZ50308.1"/>
    </source>
</evidence>
<protein>
    <submittedName>
        <fullName evidence="1">Uncharacterized protein</fullName>
    </submittedName>
</protein>
<gene>
    <name evidence="1" type="ORF">AADEFJLK_03892</name>
</gene>
<sequence>MLGGVFHLVNELNLILRSKYSKNTLLFYKVIVDTWSSDIVFPSTDDFLQAFGLEPIESDRDSAYCRYVKPSSDGNTEIDFSFNAAARSFQAVLRCGGNEIAAICSEKVKFIEIRHDKTMSGLHVVFDIDGVLSEALIALEPTLHCKWWLLSD</sequence>
<comment type="caution">
    <text evidence="1">The sequence shown here is derived from an EMBL/GenBank/DDBJ whole genome shotgun (WGS) entry which is preliminary data.</text>
</comment>
<dbReference type="EMBL" id="PGFZ01000012">
    <property type="protein sequence ID" value="POZ50308.1"/>
    <property type="molecule type" value="Genomic_DNA"/>
</dbReference>
<accession>A0A2S5CHM1</accession>
<proteinExistence type="predicted"/>
<reference evidence="1 2" key="1">
    <citation type="submission" date="2017-11" db="EMBL/GenBank/DDBJ databases">
        <title>Draft Genome Sequence of Methylobacter psychrotolerans Sph1T, an Obligate Methanotroph from Low-Temperature Environments.</title>
        <authorList>
            <person name="Oshkin I.Y."/>
            <person name="Miroshnikov K."/>
            <person name="Belova S.E."/>
            <person name="Korzhenkov A."/>
            <person name="Toshchakov S.V."/>
            <person name="Dedysh S.N."/>
        </authorList>
    </citation>
    <scope>NUCLEOTIDE SEQUENCE [LARGE SCALE GENOMIC DNA]</scope>
    <source>
        <strain evidence="1 2">Sph1</strain>
    </source>
</reference>